<organism evidence="3 4">
    <name type="scientific">Actinokineospora iranica</name>
    <dbReference type="NCBI Taxonomy" id="1271860"/>
    <lineage>
        <taxon>Bacteria</taxon>
        <taxon>Bacillati</taxon>
        <taxon>Actinomycetota</taxon>
        <taxon>Actinomycetes</taxon>
        <taxon>Pseudonocardiales</taxon>
        <taxon>Pseudonocardiaceae</taxon>
        <taxon>Actinokineospora</taxon>
    </lineage>
</organism>
<dbReference type="Gene3D" id="3.90.76.10">
    <property type="entry name" value="Dipeptide-binding Protein, Domain 1"/>
    <property type="match status" value="1"/>
</dbReference>
<proteinExistence type="predicted"/>
<reference evidence="4" key="1">
    <citation type="submission" date="2016-10" db="EMBL/GenBank/DDBJ databases">
        <authorList>
            <person name="Varghese N."/>
            <person name="Submissions S."/>
        </authorList>
    </citation>
    <scope>NUCLEOTIDE SEQUENCE [LARGE SCALE GENOMIC DNA]</scope>
    <source>
        <strain evidence="4">IBRC-M 10403</strain>
    </source>
</reference>
<dbReference type="PANTHER" id="PTHR30290:SF65">
    <property type="entry name" value="MONOACYL PHOSPHATIDYLINOSITOL TETRAMANNOSIDE-BINDING PROTEIN LPQW-RELATED"/>
    <property type="match status" value="1"/>
</dbReference>
<protein>
    <submittedName>
        <fullName evidence="3">ABC-type transport system, substrate-binding protein</fullName>
    </submittedName>
</protein>
<evidence type="ECO:0000313" key="3">
    <source>
        <dbReference type="EMBL" id="SDD00763.1"/>
    </source>
</evidence>
<dbReference type="PROSITE" id="PS51257">
    <property type="entry name" value="PROKAR_LIPOPROTEIN"/>
    <property type="match status" value="1"/>
</dbReference>
<dbReference type="GO" id="GO:0015833">
    <property type="term" value="P:peptide transport"/>
    <property type="evidence" value="ECO:0007669"/>
    <property type="project" value="TreeGrafter"/>
</dbReference>
<evidence type="ECO:0000313" key="4">
    <source>
        <dbReference type="Proteomes" id="UP000199501"/>
    </source>
</evidence>
<dbReference type="Gene3D" id="3.10.105.10">
    <property type="entry name" value="Dipeptide-binding Protein, Domain 3"/>
    <property type="match status" value="1"/>
</dbReference>
<gene>
    <name evidence="3" type="ORF">SAMN05216174_106204</name>
</gene>
<dbReference type="SUPFAM" id="SSF53850">
    <property type="entry name" value="Periplasmic binding protein-like II"/>
    <property type="match status" value="1"/>
</dbReference>
<evidence type="ECO:0000259" key="2">
    <source>
        <dbReference type="Pfam" id="PF00496"/>
    </source>
</evidence>
<dbReference type="CDD" id="cd08501">
    <property type="entry name" value="PBP2_Lpqw"/>
    <property type="match status" value="1"/>
</dbReference>
<sequence>MRMRTWAALAAAAACLAGCTNAPPPPLVTTEVARTAPTRQPNPGEAVVGVDSLRGGYNPHKLSDQSTITTALASVLLPSVFRPAADGTPTLDRTLMVSAEVTKAEPYTVTYRLRPEASWSDSAPIAAEDFVYLWEQLREEPGVVDGAGYALIENISAREAGRVVEVTFAKPYPGWRSLFTGLLPAHLLKDIPGGWANVLRDGFPVSGGPFAMKGLDRDRGEVVLERNDRYWEEPVPLDRIILRRGDVNGIAGALRAGHNQIALTTLDAEGSAAFASLRPAATTQTVPRPTVATVLLRPVTSAMSDQRVRAAVAALVDRAAVVRAGTDGGQAGTLPANAQVLAPSAPGYTATAPAGPDPALAESLFTEAGYTRVNGSWALGDAPLNLVIGAPEEQPEYVAMAREVQRQLSAGGVRSRLVTPSGEGLFTDLLAPRATAPATQVDLAVVPQPAAGDPATVLATRFGCARTEPATPANPAGFCDPTVQQTIDATLTGAMALPDALTQLEPALWDLAVAIPLYQEADTLVVRREMTGVTVGPPFVGPFATAPLWRRTIQ</sequence>
<feature type="signal peptide" evidence="1">
    <location>
        <begin position="1"/>
        <end position="22"/>
    </location>
</feature>
<dbReference type="EMBL" id="FMZZ01000006">
    <property type="protein sequence ID" value="SDD00763.1"/>
    <property type="molecule type" value="Genomic_DNA"/>
</dbReference>
<feature type="domain" description="Solute-binding protein family 5" evidence="2">
    <location>
        <begin position="107"/>
        <end position="423"/>
    </location>
</feature>
<dbReference type="PANTHER" id="PTHR30290">
    <property type="entry name" value="PERIPLASMIC BINDING COMPONENT OF ABC TRANSPORTER"/>
    <property type="match status" value="1"/>
</dbReference>
<dbReference type="GO" id="GO:1904680">
    <property type="term" value="F:peptide transmembrane transporter activity"/>
    <property type="evidence" value="ECO:0007669"/>
    <property type="project" value="TreeGrafter"/>
</dbReference>
<evidence type="ECO:0000256" key="1">
    <source>
        <dbReference type="SAM" id="SignalP"/>
    </source>
</evidence>
<accession>A0A1G6R8M4</accession>
<keyword evidence="1" id="KW-0732">Signal</keyword>
<dbReference type="AlphaFoldDB" id="A0A1G6R8M4"/>
<dbReference type="InterPro" id="IPR000914">
    <property type="entry name" value="SBP_5_dom"/>
</dbReference>
<dbReference type="Pfam" id="PF00496">
    <property type="entry name" value="SBP_bac_5"/>
    <property type="match status" value="1"/>
</dbReference>
<dbReference type="Proteomes" id="UP000199501">
    <property type="component" value="Unassembled WGS sequence"/>
</dbReference>
<dbReference type="STRING" id="1271860.SAMN05216174_106204"/>
<name>A0A1G6R8M4_9PSEU</name>
<keyword evidence="4" id="KW-1185">Reference proteome</keyword>
<dbReference type="InterPro" id="IPR039424">
    <property type="entry name" value="SBP_5"/>
</dbReference>
<feature type="chain" id="PRO_5011786685" evidence="1">
    <location>
        <begin position="23"/>
        <end position="554"/>
    </location>
</feature>